<dbReference type="InterPro" id="IPR044925">
    <property type="entry name" value="His-Me_finger_sf"/>
</dbReference>
<name>A0A8B8BCN5_CRAVI</name>
<dbReference type="PANTHER" id="PTHR31511:SF12">
    <property type="entry name" value="RHO TERMINATION FACTOR N-TERMINAL DOMAIN-CONTAINING PROTEIN"/>
    <property type="match status" value="1"/>
</dbReference>
<keyword evidence="2" id="KW-1185">Reference proteome</keyword>
<accession>A0A8B8BCN5</accession>
<dbReference type="Proteomes" id="UP000694844">
    <property type="component" value="Chromosome 8"/>
</dbReference>
<dbReference type="GeneID" id="111108940"/>
<dbReference type="InterPro" id="IPR043502">
    <property type="entry name" value="DNA/RNA_pol_sf"/>
</dbReference>
<feature type="region of interest" description="Disordered" evidence="1">
    <location>
        <begin position="24"/>
        <end position="122"/>
    </location>
</feature>
<dbReference type="PANTHER" id="PTHR31511">
    <property type="entry name" value="PROTEIN CBG23764"/>
    <property type="match status" value="1"/>
</dbReference>
<dbReference type="SUPFAM" id="SSF53098">
    <property type="entry name" value="Ribonuclease H-like"/>
    <property type="match status" value="1"/>
</dbReference>
<evidence type="ECO:0000256" key="1">
    <source>
        <dbReference type="SAM" id="MobiDB-lite"/>
    </source>
</evidence>
<dbReference type="SUPFAM" id="SSF56672">
    <property type="entry name" value="DNA/RNA polymerases"/>
    <property type="match status" value="1"/>
</dbReference>
<dbReference type="OrthoDB" id="6109407at2759"/>
<organism evidence="2 3">
    <name type="scientific">Crassostrea virginica</name>
    <name type="common">Eastern oyster</name>
    <dbReference type="NCBI Taxonomy" id="6565"/>
    <lineage>
        <taxon>Eukaryota</taxon>
        <taxon>Metazoa</taxon>
        <taxon>Spiralia</taxon>
        <taxon>Lophotrochozoa</taxon>
        <taxon>Mollusca</taxon>
        <taxon>Bivalvia</taxon>
        <taxon>Autobranchia</taxon>
        <taxon>Pteriomorphia</taxon>
        <taxon>Ostreida</taxon>
        <taxon>Ostreoidea</taxon>
        <taxon>Ostreidae</taxon>
        <taxon>Crassostrea</taxon>
    </lineage>
</organism>
<dbReference type="RefSeq" id="XP_022300736.1">
    <property type="nucleotide sequence ID" value="XM_022445028.1"/>
</dbReference>
<dbReference type="SUPFAM" id="SSF54060">
    <property type="entry name" value="His-Me finger endonucleases"/>
    <property type="match status" value="1"/>
</dbReference>
<sequence length="1354" mass="158010">MAKEVVMVPTEKYRKLMEMYQMEMKNPSDKDHTRNEEDVDLKFTGMKNVKPEDGNKRRIEDNEVISLQDENSFKGVDLNPPLHIKESEEERSDLNVISPSNEKKEGGTLSNEQTQSKTSPDVSLDFGCNHVFNRKDNFVTHQQRFHKSSPDNVHLNVSSSSTPQIGGSSKSAKRDSQKQSKSDSQDVENSNENNHEIVHALNGSVNSIKINPQDVEKFDMLVFYSNIKDKVENILVSSTPRRKGIKWYMITRVEFSREKEGVLETAKPHFRSNTYAHLSAEDFSLHNLNEAFQKMFASKEQFIMKGSDWILSKILYLEVCFANYLPLKGGNYISEPSALRRSKSLVNVKNRDQKCFLYSILAKLYPARHNPSRVSNYRQYTDKLDMKGIQYPVKLSQIEKFEKQNQVSVNVFGYEDREIFPMRITKTKKVSHVNLLYLKNKDQFHYCLIKNLNRFLYQTSGEIHRHSRHYCPYCLHGFVKRHTLNKHIDFCMALGEQKIELPSPGENDVLEFTEIAKQLKVPFAIYADFETYVKPIQTCDLDPNSSHTINLSEFEPCSFAYQVISTDARYTKKPVLYRGEDVVETFLNMILKEEEEILKLLQTIEPMKVSEDIEKQYEEATHCHICGLPFNGNSTKVRNHDHISGDLFGIAHRDCNLQLKQVEFIPVILHNLRGFDGHLIMQKLGLFKNKRLSVIANSNERYVTFSLGNLRFIDSFQFLSSSLDTLVQNLKSSGDVHFKNFSRYFNTDREKSLLLRKGVYPYSFVTEAAKFMTDELPPKSAFYNSLTKTDITDEEYEHAQLVWDKMNIKTMGDYHDLYLMCDVLLLVDVFERFREVSMESFDLDPAQYFTLAGMCWSACLKMTKVQLELLTDVDQYQMIERGIRGGVAMMITRHAEANNPYIPETFDENKPREYLGYYDMNNLYGGAMLEPLPVGDFCWLSNDEIAHLDIMNITKNSEMGYILEVTLTYPDKLHDHHSDLPLAPESVNILVDDLSPYCREQFQQINKKQKGVVSKKLIPTLRKKEKYVLHYRNLQFYIQEGLVVTEIHRAIRFTQKAWLKPYIEYNTNMRRQANNDFEVKLYKDYNNIVFGKTMENIRMRMNFNLVTTKKRLQKFVAKPSFENFTIFNQHLVGVKNKKVKLLLNKPIYTGMTVLDLSKLFMYQFHYGYIKKQYGDKATLLMTDTDSLFYKFQTEDLYQDMARNIRLFDTSNYPKNHFLYDETNKKVVGKMKDETGGFPIKEFVGLRAKMYSFLIHDDKKTEVKKAKGISKSVVIKDLNLSQYKDCLFEKQRSRHTMQNIRSDNHVLYLKSINKISLSPFDDKRWWLAPFGVNSYSYGHYKIDEYDKIENNNAST</sequence>
<proteinExistence type="predicted"/>
<dbReference type="KEGG" id="cvn:111108940"/>
<reference evidence="3" key="1">
    <citation type="submission" date="2025-08" db="UniProtKB">
        <authorList>
            <consortium name="RefSeq"/>
        </authorList>
    </citation>
    <scope>IDENTIFICATION</scope>
    <source>
        <tissue evidence="3">Whole sample</tissue>
    </source>
</reference>
<feature type="compositionally biased region" description="Low complexity" evidence="1">
    <location>
        <begin position="158"/>
        <end position="170"/>
    </location>
</feature>
<feature type="compositionally biased region" description="Polar residues" evidence="1">
    <location>
        <begin position="108"/>
        <end position="121"/>
    </location>
</feature>
<feature type="region of interest" description="Disordered" evidence="1">
    <location>
        <begin position="144"/>
        <end position="191"/>
    </location>
</feature>
<feature type="compositionally biased region" description="Basic and acidic residues" evidence="1">
    <location>
        <begin position="49"/>
        <end position="61"/>
    </location>
</feature>
<feature type="compositionally biased region" description="Basic and acidic residues" evidence="1">
    <location>
        <begin position="172"/>
        <end position="184"/>
    </location>
</feature>
<dbReference type="InterPro" id="IPR012337">
    <property type="entry name" value="RNaseH-like_sf"/>
</dbReference>
<evidence type="ECO:0000313" key="3">
    <source>
        <dbReference type="RefSeq" id="XP_022300736.1"/>
    </source>
</evidence>
<gene>
    <name evidence="3" type="primary">LOC111108940</name>
</gene>
<evidence type="ECO:0000313" key="2">
    <source>
        <dbReference type="Proteomes" id="UP000694844"/>
    </source>
</evidence>
<feature type="compositionally biased region" description="Basic and acidic residues" evidence="1">
    <location>
        <begin position="26"/>
        <end position="36"/>
    </location>
</feature>
<protein>
    <submittedName>
        <fullName evidence="3">Uncharacterized protein LOC111108940</fullName>
    </submittedName>
</protein>